<dbReference type="OrthoDB" id="9789181at2"/>
<dbReference type="GO" id="GO:0032993">
    <property type="term" value="C:protein-DNA complex"/>
    <property type="evidence" value="ECO:0007669"/>
    <property type="project" value="TreeGrafter"/>
</dbReference>
<dbReference type="InterPro" id="IPR001789">
    <property type="entry name" value="Sig_transdc_resp-reg_receiver"/>
</dbReference>
<dbReference type="GO" id="GO:0000976">
    <property type="term" value="F:transcription cis-regulatory region binding"/>
    <property type="evidence" value="ECO:0007669"/>
    <property type="project" value="TreeGrafter"/>
</dbReference>
<dbReference type="SUPFAM" id="SSF52172">
    <property type="entry name" value="CheY-like"/>
    <property type="match status" value="1"/>
</dbReference>
<comment type="caution">
    <text evidence="2">Lacks conserved residue(s) required for the propagation of feature annotation.</text>
</comment>
<dbReference type="Proteomes" id="UP000320055">
    <property type="component" value="Unassembled WGS sequence"/>
</dbReference>
<dbReference type="Gene3D" id="3.40.50.2300">
    <property type="match status" value="1"/>
</dbReference>
<dbReference type="EMBL" id="CAACVJ010000065">
    <property type="protein sequence ID" value="VEP12619.1"/>
    <property type="molecule type" value="Genomic_DNA"/>
</dbReference>
<dbReference type="GO" id="GO:0000156">
    <property type="term" value="F:phosphorelay response regulator activity"/>
    <property type="evidence" value="ECO:0007669"/>
    <property type="project" value="TreeGrafter"/>
</dbReference>
<dbReference type="Pfam" id="PF00072">
    <property type="entry name" value="Response_reg"/>
    <property type="match status" value="1"/>
</dbReference>
<reference evidence="4 5" key="1">
    <citation type="submission" date="2019-01" db="EMBL/GenBank/DDBJ databases">
        <authorList>
            <person name="Brito A."/>
        </authorList>
    </citation>
    <scope>NUCLEOTIDE SEQUENCE [LARGE SCALE GENOMIC DNA]</scope>
    <source>
        <strain evidence="4">1</strain>
    </source>
</reference>
<accession>A0A563VMG4</accession>
<feature type="domain" description="Response regulatory" evidence="3">
    <location>
        <begin position="2"/>
        <end position="116"/>
    </location>
</feature>
<evidence type="ECO:0000313" key="4">
    <source>
        <dbReference type="EMBL" id="VEP12619.1"/>
    </source>
</evidence>
<evidence type="ECO:0000313" key="5">
    <source>
        <dbReference type="Proteomes" id="UP000320055"/>
    </source>
</evidence>
<dbReference type="InterPro" id="IPR011006">
    <property type="entry name" value="CheY-like_superfamily"/>
</dbReference>
<dbReference type="PANTHER" id="PTHR48111">
    <property type="entry name" value="REGULATOR OF RPOS"/>
    <property type="match status" value="1"/>
</dbReference>
<dbReference type="AlphaFoldDB" id="A0A563VMG4"/>
<dbReference type="SMART" id="SM00448">
    <property type="entry name" value="REC"/>
    <property type="match status" value="1"/>
</dbReference>
<dbReference type="GO" id="GO:0006355">
    <property type="term" value="P:regulation of DNA-templated transcription"/>
    <property type="evidence" value="ECO:0007669"/>
    <property type="project" value="TreeGrafter"/>
</dbReference>
<dbReference type="RefSeq" id="WP_144870658.1">
    <property type="nucleotide sequence ID" value="NZ_LR213908.1"/>
</dbReference>
<keyword evidence="5" id="KW-1185">Reference proteome</keyword>
<protein>
    <recommendedName>
        <fullName evidence="3">Response regulatory domain-containing protein</fullName>
    </recommendedName>
</protein>
<evidence type="ECO:0000256" key="2">
    <source>
        <dbReference type="PROSITE-ProRule" id="PRU00169"/>
    </source>
</evidence>
<dbReference type="PANTHER" id="PTHR48111:SF15">
    <property type="entry name" value="OMPR SUBFAMILY"/>
    <property type="match status" value="1"/>
</dbReference>
<sequence>MNILLVENDFYISELLTEVLTEHNFIVEAVFNGLAPLQFIKKHNCDLIILNVVLPKLDGICLCRQLRAEGYNKPILFLSSIDTPELFALVKDAGGDGYVLKPFKIEQLLSHINNLLNPRLVQPTLLPTISLNYPKNQQSQYLPQSVSLA</sequence>
<proteinExistence type="predicted"/>
<dbReference type="PROSITE" id="PS50110">
    <property type="entry name" value="RESPONSE_REGULATORY"/>
    <property type="match status" value="1"/>
</dbReference>
<organism evidence="4 5">
    <name type="scientific">Hyella patelloides LEGE 07179</name>
    <dbReference type="NCBI Taxonomy" id="945734"/>
    <lineage>
        <taxon>Bacteria</taxon>
        <taxon>Bacillati</taxon>
        <taxon>Cyanobacteriota</taxon>
        <taxon>Cyanophyceae</taxon>
        <taxon>Pleurocapsales</taxon>
        <taxon>Hyellaceae</taxon>
        <taxon>Hyella</taxon>
    </lineage>
</organism>
<evidence type="ECO:0000256" key="1">
    <source>
        <dbReference type="ARBA" id="ARBA00023125"/>
    </source>
</evidence>
<name>A0A563VMG4_9CYAN</name>
<dbReference type="GO" id="GO:0005829">
    <property type="term" value="C:cytosol"/>
    <property type="evidence" value="ECO:0007669"/>
    <property type="project" value="TreeGrafter"/>
</dbReference>
<dbReference type="InterPro" id="IPR039420">
    <property type="entry name" value="WalR-like"/>
</dbReference>
<gene>
    <name evidence="4" type="ORF">H1P_1570004</name>
</gene>
<keyword evidence="1" id="KW-0238">DNA-binding</keyword>
<evidence type="ECO:0000259" key="3">
    <source>
        <dbReference type="PROSITE" id="PS50110"/>
    </source>
</evidence>